<feature type="domain" description="VOC" evidence="1">
    <location>
        <begin position="1"/>
        <end position="128"/>
    </location>
</feature>
<proteinExistence type="predicted"/>
<organism evidence="2 3">
    <name type="scientific">Devosia salina</name>
    <dbReference type="NCBI Taxonomy" id="2860336"/>
    <lineage>
        <taxon>Bacteria</taxon>
        <taxon>Pseudomonadati</taxon>
        <taxon>Pseudomonadota</taxon>
        <taxon>Alphaproteobacteria</taxon>
        <taxon>Hyphomicrobiales</taxon>
        <taxon>Devosiaceae</taxon>
        <taxon>Devosia</taxon>
    </lineage>
</organism>
<reference evidence="2 3" key="1">
    <citation type="submission" date="2021-08" db="EMBL/GenBank/DDBJ databases">
        <title>Devosia salina sp. nov., isolated from the South China Sea sediment.</title>
        <authorList>
            <person name="Zhou Z."/>
        </authorList>
    </citation>
    <scope>NUCLEOTIDE SEQUENCE [LARGE SCALE GENOMIC DNA]</scope>
    <source>
        <strain evidence="2 3">SCS-3</strain>
    </source>
</reference>
<dbReference type="PANTHER" id="PTHR35006:SF1">
    <property type="entry name" value="BLL2941 PROTEIN"/>
    <property type="match status" value="1"/>
</dbReference>
<dbReference type="SUPFAM" id="SSF54593">
    <property type="entry name" value="Glyoxalase/Bleomycin resistance protein/Dihydroxybiphenyl dioxygenase"/>
    <property type="match status" value="1"/>
</dbReference>
<dbReference type="InterPro" id="IPR004360">
    <property type="entry name" value="Glyas_Fos-R_dOase_dom"/>
</dbReference>
<dbReference type="InterPro" id="IPR037523">
    <property type="entry name" value="VOC_core"/>
</dbReference>
<dbReference type="RefSeq" id="WP_220306688.1">
    <property type="nucleotide sequence ID" value="NZ_CP080590.1"/>
</dbReference>
<keyword evidence="3" id="KW-1185">Reference proteome</keyword>
<dbReference type="CDD" id="cd07262">
    <property type="entry name" value="VOC_like"/>
    <property type="match status" value="1"/>
</dbReference>
<evidence type="ECO:0000259" key="1">
    <source>
        <dbReference type="PROSITE" id="PS51819"/>
    </source>
</evidence>
<protein>
    <submittedName>
        <fullName evidence="2">VOC family protein</fullName>
    </submittedName>
</protein>
<name>A0ABX8WH62_9HYPH</name>
<dbReference type="InterPro" id="IPR029068">
    <property type="entry name" value="Glyas_Bleomycin-R_OHBP_Dase"/>
</dbReference>
<dbReference type="EMBL" id="CP080590">
    <property type="protein sequence ID" value="QYO78209.1"/>
    <property type="molecule type" value="Genomic_DNA"/>
</dbReference>
<dbReference type="PROSITE" id="PS51819">
    <property type="entry name" value="VOC"/>
    <property type="match status" value="1"/>
</dbReference>
<dbReference type="Gene3D" id="3.10.180.10">
    <property type="entry name" value="2,3-Dihydroxybiphenyl 1,2-Dioxygenase, domain 1"/>
    <property type="match status" value="1"/>
</dbReference>
<dbReference type="PANTHER" id="PTHR35006">
    <property type="entry name" value="GLYOXALASE FAMILY PROTEIN (AFU_ORTHOLOGUE AFUA_5G14830)"/>
    <property type="match status" value="1"/>
</dbReference>
<dbReference type="Proteomes" id="UP000825799">
    <property type="component" value="Chromosome"/>
</dbReference>
<evidence type="ECO:0000313" key="3">
    <source>
        <dbReference type="Proteomes" id="UP000825799"/>
    </source>
</evidence>
<gene>
    <name evidence="2" type="ORF">K1X15_06520</name>
</gene>
<accession>A0ABX8WH62</accession>
<sequence length="133" mass="14171">MFSHITVGSNDLVRAGQFYDAVLTPLGLRRRPVEPDGGPEALCWVGGVPYPRFYVYAPFDGQAATPGNGAMLAFIAPSRAAVDAAYAAGMAAGGRDEGAPGLRSRYAPDYYGAYLRDPDGNKVHLVHRDELLA</sequence>
<evidence type="ECO:0000313" key="2">
    <source>
        <dbReference type="EMBL" id="QYO78209.1"/>
    </source>
</evidence>
<dbReference type="Pfam" id="PF00903">
    <property type="entry name" value="Glyoxalase"/>
    <property type="match status" value="1"/>
</dbReference>